<proteinExistence type="predicted"/>
<dbReference type="AlphaFoldDB" id="A0A9P8TQS6"/>
<dbReference type="Proteomes" id="UP000774326">
    <property type="component" value="Unassembled WGS sequence"/>
</dbReference>
<protein>
    <submittedName>
        <fullName evidence="1">Uncharacterized protein</fullName>
    </submittedName>
</protein>
<reference evidence="1" key="1">
    <citation type="journal article" date="2021" name="Open Biol.">
        <title>Shared evolutionary footprints suggest mitochondrial oxidative damage underlies multiple complex I losses in fungi.</title>
        <authorList>
            <person name="Schikora-Tamarit M.A."/>
            <person name="Marcet-Houben M."/>
            <person name="Nosek J."/>
            <person name="Gabaldon T."/>
        </authorList>
    </citation>
    <scope>NUCLEOTIDE SEQUENCE</scope>
    <source>
        <strain evidence="1">CBS2887</strain>
    </source>
</reference>
<gene>
    <name evidence="1" type="ORF">WICPIJ_000493</name>
</gene>
<reference evidence="1" key="2">
    <citation type="submission" date="2021-01" db="EMBL/GenBank/DDBJ databases">
        <authorList>
            <person name="Schikora-Tamarit M.A."/>
        </authorList>
    </citation>
    <scope>NUCLEOTIDE SEQUENCE</scope>
    <source>
        <strain evidence="1">CBS2887</strain>
    </source>
</reference>
<dbReference type="EMBL" id="JAEUBG010000312">
    <property type="protein sequence ID" value="KAH3688503.1"/>
    <property type="molecule type" value="Genomic_DNA"/>
</dbReference>
<comment type="caution">
    <text evidence="1">The sequence shown here is derived from an EMBL/GenBank/DDBJ whole genome shotgun (WGS) entry which is preliminary data.</text>
</comment>
<evidence type="ECO:0000313" key="1">
    <source>
        <dbReference type="EMBL" id="KAH3688503.1"/>
    </source>
</evidence>
<evidence type="ECO:0000313" key="2">
    <source>
        <dbReference type="Proteomes" id="UP000774326"/>
    </source>
</evidence>
<keyword evidence="2" id="KW-1185">Reference proteome</keyword>
<name>A0A9P8TQS6_WICPI</name>
<organism evidence="1 2">
    <name type="scientific">Wickerhamomyces pijperi</name>
    <name type="common">Yeast</name>
    <name type="synonym">Pichia pijperi</name>
    <dbReference type="NCBI Taxonomy" id="599730"/>
    <lineage>
        <taxon>Eukaryota</taxon>
        <taxon>Fungi</taxon>
        <taxon>Dikarya</taxon>
        <taxon>Ascomycota</taxon>
        <taxon>Saccharomycotina</taxon>
        <taxon>Saccharomycetes</taxon>
        <taxon>Phaffomycetales</taxon>
        <taxon>Wickerhamomycetaceae</taxon>
        <taxon>Wickerhamomyces</taxon>
    </lineage>
</organism>
<accession>A0A9P8TQS6</accession>
<sequence>MSRSWSQRQRVTVTAHFRSAEFSRWIIGVKIIGLQNLTVVLDNKTLLSLTKEWRRGWNSMYLSGKTWLTSSILTNWNTNKIRILKIDSIDSSSFQPEKNGAMTLLIGSWFSSLTMQSSPS</sequence>